<evidence type="ECO:0000256" key="1">
    <source>
        <dbReference type="SAM" id="MobiDB-lite"/>
    </source>
</evidence>
<proteinExistence type="predicted"/>
<feature type="compositionally biased region" description="Polar residues" evidence="1">
    <location>
        <begin position="32"/>
        <end position="42"/>
    </location>
</feature>
<comment type="caution">
    <text evidence="2">The sequence shown here is derived from an EMBL/GenBank/DDBJ whole genome shotgun (WGS) entry which is preliminary data.</text>
</comment>
<dbReference type="EMBL" id="QEAQ01000094">
    <property type="protein sequence ID" value="TPX55817.1"/>
    <property type="molecule type" value="Genomic_DNA"/>
</dbReference>
<gene>
    <name evidence="2" type="ORF">PhCBS80983_g05004</name>
</gene>
<dbReference type="Proteomes" id="UP000318582">
    <property type="component" value="Unassembled WGS sequence"/>
</dbReference>
<name>A0A507DXB0_9FUNG</name>
<accession>A0A507DXB0</accession>
<protein>
    <submittedName>
        <fullName evidence="2">Uncharacterized protein</fullName>
    </submittedName>
</protein>
<evidence type="ECO:0000313" key="3">
    <source>
        <dbReference type="Proteomes" id="UP000318582"/>
    </source>
</evidence>
<reference evidence="2 3" key="1">
    <citation type="journal article" date="2019" name="Sci. Rep.">
        <title>Comparative genomics of chytrid fungi reveal insights into the obligate biotrophic and pathogenic lifestyle of Synchytrium endobioticum.</title>
        <authorList>
            <person name="van de Vossenberg B.T.L.H."/>
            <person name="Warris S."/>
            <person name="Nguyen H.D.T."/>
            <person name="van Gent-Pelzer M.P.E."/>
            <person name="Joly D.L."/>
            <person name="van de Geest H.C."/>
            <person name="Bonants P.J.M."/>
            <person name="Smith D.S."/>
            <person name="Levesque C.A."/>
            <person name="van der Lee T.A.J."/>
        </authorList>
    </citation>
    <scope>NUCLEOTIDE SEQUENCE [LARGE SCALE GENOMIC DNA]</scope>
    <source>
        <strain evidence="2 3">CBS 809.83</strain>
    </source>
</reference>
<organism evidence="2 3">
    <name type="scientific">Powellomyces hirtus</name>
    <dbReference type="NCBI Taxonomy" id="109895"/>
    <lineage>
        <taxon>Eukaryota</taxon>
        <taxon>Fungi</taxon>
        <taxon>Fungi incertae sedis</taxon>
        <taxon>Chytridiomycota</taxon>
        <taxon>Chytridiomycota incertae sedis</taxon>
        <taxon>Chytridiomycetes</taxon>
        <taxon>Spizellomycetales</taxon>
        <taxon>Powellomycetaceae</taxon>
        <taxon>Powellomyces</taxon>
    </lineage>
</organism>
<feature type="compositionally biased region" description="Low complexity" evidence="1">
    <location>
        <begin position="89"/>
        <end position="103"/>
    </location>
</feature>
<sequence>MSDNKSSTSVPSKAGGSTNQQTSPAEPPPDYYNSQASASTEEQPLLGSSKPSAPYAAPALSVNSARVDSNPHSTPMYPNAGPPHTGETGHPAHPAHQGHPAHPAAYSAAAVTVMMVDSRSPLL</sequence>
<dbReference type="AlphaFoldDB" id="A0A507DXB0"/>
<feature type="compositionally biased region" description="Polar residues" evidence="1">
    <location>
        <begin position="62"/>
        <end position="73"/>
    </location>
</feature>
<feature type="compositionally biased region" description="Polar residues" evidence="1">
    <location>
        <begin position="1"/>
        <end position="24"/>
    </location>
</feature>
<feature type="compositionally biased region" description="Low complexity" evidence="1">
    <location>
        <begin position="48"/>
        <end position="61"/>
    </location>
</feature>
<keyword evidence="3" id="KW-1185">Reference proteome</keyword>
<evidence type="ECO:0000313" key="2">
    <source>
        <dbReference type="EMBL" id="TPX55817.1"/>
    </source>
</evidence>
<feature type="region of interest" description="Disordered" evidence="1">
    <location>
        <begin position="1"/>
        <end position="103"/>
    </location>
</feature>